<dbReference type="InterPro" id="IPR046866">
    <property type="entry name" value="FapA_N"/>
</dbReference>
<dbReference type="Pfam" id="PF20250">
    <property type="entry name" value="FapA_N"/>
    <property type="match status" value="1"/>
</dbReference>
<dbReference type="EMBL" id="FOJY01000015">
    <property type="protein sequence ID" value="SFB25409.1"/>
    <property type="molecule type" value="Genomic_DNA"/>
</dbReference>
<evidence type="ECO:0000259" key="2">
    <source>
        <dbReference type="Pfam" id="PF20250"/>
    </source>
</evidence>
<organism evidence="3 4">
    <name type="scientific">Acetitomaculum ruminis DSM 5522</name>
    <dbReference type="NCBI Taxonomy" id="1120918"/>
    <lineage>
        <taxon>Bacteria</taxon>
        <taxon>Bacillati</taxon>
        <taxon>Bacillota</taxon>
        <taxon>Clostridia</taxon>
        <taxon>Lachnospirales</taxon>
        <taxon>Lachnospiraceae</taxon>
        <taxon>Acetitomaculum</taxon>
    </lineage>
</organism>
<feature type="domain" description="Flagellar Assembly Protein A N-terminal region" evidence="2">
    <location>
        <begin position="84"/>
        <end position="251"/>
    </location>
</feature>
<feature type="coiled-coil region" evidence="1">
    <location>
        <begin position="457"/>
        <end position="491"/>
    </location>
</feature>
<dbReference type="InterPro" id="IPR046865">
    <property type="entry name" value="FapA_b_solenoid"/>
</dbReference>
<keyword evidence="4" id="KW-1185">Reference proteome</keyword>
<sequence>MKNGFFILENKDDGLFMTIRPAVEGGKQVKVEDVYKYLDNGNVTKYSHANVKKAVEELSVTDTAVTFQLTPKPLDIDIDEQAYVSIATDRMSATVVFYPPTPNGKKMTTQGLIKDILNYKIKFGIDEEFLAGLCIEHEYFTDYVFARGIPLVEGKPAKITYHFNTKPTKKPTINPDGTVDYRKLDNISRVNKGQLIAELQPEVQGSNGKDILGNILKCTVEKHLVLKGDKNCEMTEDGLKMYSKVDGHAKLVSGVVNLSNVYEVKNNVDNSTGDIEYSGNVYIKGNVNSGFSIKAKGDVIVDGVVEGADITCGGQIVLKRGIQGMGSGVIRARGNVVAKFIENARVISGGFIETESIIQSNVSATGDINVGGKKGFITGGTVAAGKGVRAKMIGSPMGVHTNIEVGVSPLKRERYKEIKNDILIKTKDIDKLYPILASFWKKIGNGDLISPQQHDYIKKISATVKQLEKIIKQEKEEAEEIEAEITSGQSATVEVSGTVYPDVDINISGAFFKTKAERSYCKFKITDGVVKVENL</sequence>
<dbReference type="Pfam" id="PF03961">
    <property type="entry name" value="FapA"/>
    <property type="match status" value="1"/>
</dbReference>
<dbReference type="AlphaFoldDB" id="A0A1I0ZI03"/>
<evidence type="ECO:0000313" key="4">
    <source>
        <dbReference type="Proteomes" id="UP000198838"/>
    </source>
</evidence>
<dbReference type="Proteomes" id="UP000198838">
    <property type="component" value="Unassembled WGS sequence"/>
</dbReference>
<dbReference type="InterPro" id="IPR005646">
    <property type="entry name" value="FapA"/>
</dbReference>
<proteinExistence type="predicted"/>
<evidence type="ECO:0000313" key="3">
    <source>
        <dbReference type="EMBL" id="SFB25409.1"/>
    </source>
</evidence>
<name>A0A1I0ZI03_9FIRM</name>
<protein>
    <recommendedName>
        <fullName evidence="2">Flagellar Assembly Protein A N-terminal region domain-containing protein</fullName>
    </recommendedName>
</protein>
<dbReference type="RefSeq" id="WP_092873378.1">
    <property type="nucleotide sequence ID" value="NZ_FOJY01000015.1"/>
</dbReference>
<gene>
    <name evidence="3" type="ORF">SAMN05216249_11566</name>
</gene>
<dbReference type="PANTHER" id="PTHR38032:SF1">
    <property type="entry name" value="RNA-BINDING PROTEIN KHPB N-TERMINAL DOMAIN-CONTAINING PROTEIN"/>
    <property type="match status" value="1"/>
</dbReference>
<keyword evidence="1" id="KW-0175">Coiled coil</keyword>
<evidence type="ECO:0000256" key="1">
    <source>
        <dbReference type="SAM" id="Coils"/>
    </source>
</evidence>
<dbReference type="STRING" id="1120918.SAMN05216249_11566"/>
<accession>A0A1I0ZI03</accession>
<dbReference type="OrthoDB" id="9816426at2"/>
<dbReference type="PANTHER" id="PTHR38032">
    <property type="entry name" value="POLYMERASE-RELATED"/>
    <property type="match status" value="1"/>
</dbReference>
<reference evidence="3 4" key="1">
    <citation type="submission" date="2016-10" db="EMBL/GenBank/DDBJ databases">
        <authorList>
            <person name="de Groot N.N."/>
        </authorList>
    </citation>
    <scope>NUCLEOTIDE SEQUENCE [LARGE SCALE GENOMIC DNA]</scope>
    <source>
        <strain evidence="3 4">DSM 5522</strain>
    </source>
</reference>